<evidence type="ECO:0000313" key="3">
    <source>
        <dbReference type="Proteomes" id="UP001221898"/>
    </source>
</evidence>
<dbReference type="Proteomes" id="UP001221898">
    <property type="component" value="Unassembled WGS sequence"/>
</dbReference>
<sequence>MQLMENTTEFQHGGQPLAVCHTFSVLPKLAAGGKLMYLDAACQRRLCHLSHLLHAGVHLLDSRSPTQGLPPRPPAGSLSYSTCQTK</sequence>
<protein>
    <submittedName>
        <fullName evidence="2">Uncharacterized protein</fullName>
    </submittedName>
</protein>
<name>A0AAD7SDJ6_9TELE</name>
<proteinExistence type="predicted"/>
<accession>A0AAD7SDJ6</accession>
<keyword evidence="3" id="KW-1185">Reference proteome</keyword>
<organism evidence="2 3">
    <name type="scientific">Aldrovandia affinis</name>
    <dbReference type="NCBI Taxonomy" id="143900"/>
    <lineage>
        <taxon>Eukaryota</taxon>
        <taxon>Metazoa</taxon>
        <taxon>Chordata</taxon>
        <taxon>Craniata</taxon>
        <taxon>Vertebrata</taxon>
        <taxon>Euteleostomi</taxon>
        <taxon>Actinopterygii</taxon>
        <taxon>Neopterygii</taxon>
        <taxon>Teleostei</taxon>
        <taxon>Notacanthiformes</taxon>
        <taxon>Halosauridae</taxon>
        <taxon>Aldrovandia</taxon>
    </lineage>
</organism>
<gene>
    <name evidence="2" type="ORF">AAFF_G00396910</name>
</gene>
<evidence type="ECO:0000256" key="1">
    <source>
        <dbReference type="SAM" id="MobiDB-lite"/>
    </source>
</evidence>
<feature type="region of interest" description="Disordered" evidence="1">
    <location>
        <begin position="61"/>
        <end position="86"/>
    </location>
</feature>
<evidence type="ECO:0000313" key="2">
    <source>
        <dbReference type="EMBL" id="KAJ8400308.1"/>
    </source>
</evidence>
<reference evidence="2" key="1">
    <citation type="journal article" date="2023" name="Science">
        <title>Genome structures resolve the early diversification of teleost fishes.</title>
        <authorList>
            <person name="Parey E."/>
            <person name="Louis A."/>
            <person name="Montfort J."/>
            <person name="Bouchez O."/>
            <person name="Roques C."/>
            <person name="Iampietro C."/>
            <person name="Lluch J."/>
            <person name="Castinel A."/>
            <person name="Donnadieu C."/>
            <person name="Desvignes T."/>
            <person name="Floi Bucao C."/>
            <person name="Jouanno E."/>
            <person name="Wen M."/>
            <person name="Mejri S."/>
            <person name="Dirks R."/>
            <person name="Jansen H."/>
            <person name="Henkel C."/>
            <person name="Chen W.J."/>
            <person name="Zahm M."/>
            <person name="Cabau C."/>
            <person name="Klopp C."/>
            <person name="Thompson A.W."/>
            <person name="Robinson-Rechavi M."/>
            <person name="Braasch I."/>
            <person name="Lecointre G."/>
            <person name="Bobe J."/>
            <person name="Postlethwait J.H."/>
            <person name="Berthelot C."/>
            <person name="Roest Crollius H."/>
            <person name="Guiguen Y."/>
        </authorList>
    </citation>
    <scope>NUCLEOTIDE SEQUENCE</scope>
    <source>
        <strain evidence="2">NC1722</strain>
    </source>
</reference>
<dbReference type="EMBL" id="JAINUG010000077">
    <property type="protein sequence ID" value="KAJ8400308.1"/>
    <property type="molecule type" value="Genomic_DNA"/>
</dbReference>
<dbReference type="AlphaFoldDB" id="A0AAD7SDJ6"/>
<comment type="caution">
    <text evidence="2">The sequence shown here is derived from an EMBL/GenBank/DDBJ whole genome shotgun (WGS) entry which is preliminary data.</text>
</comment>